<dbReference type="EMBL" id="QXGE01000230">
    <property type="protein sequence ID" value="KAE9319300.1"/>
    <property type="molecule type" value="Genomic_DNA"/>
</dbReference>
<dbReference type="Gene3D" id="1.25.40.20">
    <property type="entry name" value="Ankyrin repeat-containing domain"/>
    <property type="match status" value="1"/>
</dbReference>
<evidence type="ECO:0000313" key="24">
    <source>
        <dbReference type="Proteomes" id="UP000488956"/>
    </source>
</evidence>
<keyword evidence="17" id="KW-1185">Reference proteome</keyword>
<dbReference type="PROSITE" id="PS51228">
    <property type="entry name" value="ACB_2"/>
    <property type="match status" value="1"/>
</dbReference>
<protein>
    <recommendedName>
        <fullName evidence="6">ACB domain-containing protein</fullName>
    </recommendedName>
</protein>
<dbReference type="SUPFAM" id="SSF48403">
    <property type="entry name" value="Ankyrin repeat"/>
    <property type="match status" value="1"/>
</dbReference>
<dbReference type="Pfam" id="PF00887">
    <property type="entry name" value="ACBP"/>
    <property type="match status" value="1"/>
</dbReference>
<dbReference type="EMBL" id="QXGD01000287">
    <property type="protein sequence ID" value="KAE9244651.1"/>
    <property type="molecule type" value="Genomic_DNA"/>
</dbReference>
<dbReference type="PROSITE" id="PS50297">
    <property type="entry name" value="ANK_REP_REGION"/>
    <property type="match status" value="2"/>
</dbReference>
<keyword evidence="5" id="KW-0812">Transmembrane</keyword>
<dbReference type="EMBL" id="QXGC01000212">
    <property type="protein sequence ID" value="KAE9244643.1"/>
    <property type="molecule type" value="Genomic_DNA"/>
</dbReference>
<evidence type="ECO:0000313" key="13">
    <source>
        <dbReference type="EMBL" id="KAE9244643.1"/>
    </source>
</evidence>
<evidence type="ECO:0000256" key="4">
    <source>
        <dbReference type="PROSITE-ProRule" id="PRU00023"/>
    </source>
</evidence>
<dbReference type="InterPro" id="IPR002110">
    <property type="entry name" value="Ankyrin_rpt"/>
</dbReference>
<dbReference type="Pfam" id="PF12796">
    <property type="entry name" value="Ank_2"/>
    <property type="match status" value="1"/>
</dbReference>
<dbReference type="OrthoDB" id="10254927at2759"/>
<keyword evidence="2 4" id="KW-0040">ANK repeat</keyword>
<feature type="repeat" description="ANK" evidence="4">
    <location>
        <begin position="225"/>
        <end position="257"/>
    </location>
</feature>
<feature type="domain" description="ACB" evidence="6">
    <location>
        <begin position="59"/>
        <end position="145"/>
    </location>
</feature>
<dbReference type="SUPFAM" id="SSF47027">
    <property type="entry name" value="Acyl-CoA binding protein"/>
    <property type="match status" value="1"/>
</dbReference>
<evidence type="ECO:0000313" key="9">
    <source>
        <dbReference type="EMBL" id="KAE9100599.1"/>
    </source>
</evidence>
<organism evidence="10 21">
    <name type="scientific">Phytophthora fragariae</name>
    <dbReference type="NCBI Taxonomy" id="53985"/>
    <lineage>
        <taxon>Eukaryota</taxon>
        <taxon>Sar</taxon>
        <taxon>Stramenopiles</taxon>
        <taxon>Oomycota</taxon>
        <taxon>Peronosporomycetes</taxon>
        <taxon>Peronosporales</taxon>
        <taxon>Peronosporaceae</taxon>
        <taxon>Phytophthora</taxon>
    </lineage>
</organism>
<dbReference type="AlphaFoldDB" id="A0A6A3SUP8"/>
<evidence type="ECO:0000313" key="16">
    <source>
        <dbReference type="Proteomes" id="UP000429523"/>
    </source>
</evidence>
<evidence type="ECO:0000313" key="23">
    <source>
        <dbReference type="Proteomes" id="UP000476176"/>
    </source>
</evidence>
<feature type="repeat" description="ANK" evidence="4">
    <location>
        <begin position="258"/>
        <end position="290"/>
    </location>
</feature>
<dbReference type="InterPro" id="IPR036770">
    <property type="entry name" value="Ankyrin_rpt-contain_sf"/>
</dbReference>
<dbReference type="InterPro" id="IPR035984">
    <property type="entry name" value="Acyl-CoA-binding_sf"/>
</dbReference>
<dbReference type="EMBL" id="QXGB01000251">
    <property type="protein sequence ID" value="KAE9222576.1"/>
    <property type="molecule type" value="Genomic_DNA"/>
</dbReference>
<sequence>MADELTEMTWLGVACAAAGAVVVPLLMHRIFFYKKVTHESSAGSSSLDEYMAKHGMSELDAKFQVAVDFIAARGNNKLTNEQKLTLYAFYKQAHFGKCSVDKPSAVDMVGSAKWESWKALGDVDQDMAKQQYVEWVQDLFEEFDVRGPKRWRSSSTSTSSKATSEAVSLDNSVSMAGAVSMPKVDMSTEEWKVKDDVFHYASTGDLDKLVAALGKGEDINAQDPEGRTMLHWAVDRDQTTIVEELLRRKASPNVQDADGMTPLHYAASCEHEEMAQLLVKHGALVDIEDLDGDTPLMAASSKALQSIMADENSFGACATSLWIGYFFAPTNPLGSSWLLLRIYPIGADFWDVAAIAGLPRPAWGKRRWSKLK</sequence>
<evidence type="ECO:0000313" key="22">
    <source>
        <dbReference type="Proteomes" id="UP000460718"/>
    </source>
</evidence>
<evidence type="ECO:0000313" key="10">
    <source>
        <dbReference type="EMBL" id="KAE9123927.1"/>
    </source>
</evidence>
<dbReference type="PANTHER" id="PTHR24119:SF0">
    <property type="entry name" value="ACYL-COA-BINDING DOMAIN-CONTAINING PROTEIN 6"/>
    <property type="match status" value="1"/>
</dbReference>
<dbReference type="PRINTS" id="PR00689">
    <property type="entry name" value="ACOABINDINGP"/>
</dbReference>
<evidence type="ECO:0000313" key="12">
    <source>
        <dbReference type="EMBL" id="KAE9222576.1"/>
    </source>
</evidence>
<dbReference type="Proteomes" id="UP000437068">
    <property type="component" value="Unassembled WGS sequence"/>
</dbReference>
<dbReference type="PROSITE" id="PS50088">
    <property type="entry name" value="ANK_REPEAT"/>
    <property type="match status" value="2"/>
</dbReference>
<dbReference type="Proteomes" id="UP000429523">
    <property type="component" value="Unassembled WGS sequence"/>
</dbReference>
<dbReference type="PANTHER" id="PTHR24119">
    <property type="entry name" value="ACYL-COA-BINDING DOMAIN-CONTAINING PROTEIN 6"/>
    <property type="match status" value="1"/>
</dbReference>
<dbReference type="Proteomes" id="UP000460718">
    <property type="component" value="Unassembled WGS sequence"/>
</dbReference>
<dbReference type="Proteomes" id="UP000476176">
    <property type="component" value="Unassembled WGS sequence"/>
</dbReference>
<feature type="transmembrane region" description="Helical" evidence="5">
    <location>
        <begin position="6"/>
        <end position="27"/>
    </location>
</feature>
<comment type="caution">
    <text evidence="10">The sequence shown here is derived from an EMBL/GenBank/DDBJ whole genome shotgun (WGS) entry which is preliminary data.</text>
</comment>
<dbReference type="InterPro" id="IPR014352">
    <property type="entry name" value="FERM/acyl-CoA-bd_prot_sf"/>
</dbReference>
<dbReference type="Proteomes" id="UP000488956">
    <property type="component" value="Unassembled WGS sequence"/>
</dbReference>
<dbReference type="EMBL" id="QXFZ01000266">
    <property type="protein sequence ID" value="KAE9123927.1"/>
    <property type="molecule type" value="Genomic_DNA"/>
</dbReference>
<dbReference type="Proteomes" id="UP000440367">
    <property type="component" value="Unassembled WGS sequence"/>
</dbReference>
<evidence type="ECO:0000256" key="5">
    <source>
        <dbReference type="SAM" id="Phobius"/>
    </source>
</evidence>
<dbReference type="Proteomes" id="UP000433483">
    <property type="component" value="Unassembled WGS sequence"/>
</dbReference>
<evidence type="ECO:0000256" key="2">
    <source>
        <dbReference type="ARBA" id="ARBA00023043"/>
    </source>
</evidence>
<evidence type="ECO:0000313" key="21">
    <source>
        <dbReference type="Proteomes" id="UP000441208"/>
    </source>
</evidence>
<dbReference type="EMBL" id="QXFX01000928">
    <property type="protein sequence ID" value="KAE9100599.1"/>
    <property type="molecule type" value="Genomic_DNA"/>
</dbReference>
<keyword evidence="1" id="KW-0677">Repeat</keyword>
<dbReference type="SMART" id="SM00248">
    <property type="entry name" value="ANK"/>
    <property type="match status" value="3"/>
</dbReference>
<evidence type="ECO:0000313" key="18">
    <source>
        <dbReference type="Proteomes" id="UP000437068"/>
    </source>
</evidence>
<gene>
    <name evidence="15" type="ORF">PF001_g5958</name>
    <name evidence="14" type="ORF">PF002_g7650</name>
    <name evidence="13" type="ORF">PF004_g5588</name>
    <name evidence="12" type="ORF">PF005_g6640</name>
    <name evidence="11" type="ORF">PF006_g5881</name>
    <name evidence="10" type="ORF">PF007_g6886</name>
    <name evidence="7" type="ORF">PF009_g7156</name>
    <name evidence="9" type="ORF">PF010_g14764</name>
    <name evidence="8" type="ORF">PF011_g5476</name>
</gene>
<dbReference type="Proteomes" id="UP000441208">
    <property type="component" value="Unassembled WGS sequence"/>
</dbReference>
<evidence type="ECO:0000256" key="1">
    <source>
        <dbReference type="ARBA" id="ARBA00022737"/>
    </source>
</evidence>
<evidence type="ECO:0000313" key="14">
    <source>
        <dbReference type="EMBL" id="KAE9244651.1"/>
    </source>
</evidence>
<evidence type="ECO:0000313" key="17">
    <source>
        <dbReference type="Proteomes" id="UP000433483"/>
    </source>
</evidence>
<evidence type="ECO:0000313" key="20">
    <source>
        <dbReference type="Proteomes" id="UP000440732"/>
    </source>
</evidence>
<keyword evidence="3" id="KW-0446">Lipid-binding</keyword>
<accession>A0A6A3SUP8</accession>
<evidence type="ECO:0000313" key="19">
    <source>
        <dbReference type="Proteomes" id="UP000440367"/>
    </source>
</evidence>
<evidence type="ECO:0000256" key="3">
    <source>
        <dbReference type="ARBA" id="ARBA00023121"/>
    </source>
</evidence>
<dbReference type="EMBL" id="QXGF01000271">
    <property type="protein sequence ID" value="KAE8943106.1"/>
    <property type="molecule type" value="Genomic_DNA"/>
</dbReference>
<dbReference type="Proteomes" id="UP000440732">
    <property type="component" value="Unassembled WGS sequence"/>
</dbReference>
<evidence type="ECO:0000259" key="6">
    <source>
        <dbReference type="PROSITE" id="PS51228"/>
    </source>
</evidence>
<name>A0A6A3SUP8_9STRA</name>
<evidence type="ECO:0000313" key="11">
    <source>
        <dbReference type="EMBL" id="KAE9149650.1"/>
    </source>
</evidence>
<evidence type="ECO:0000313" key="15">
    <source>
        <dbReference type="EMBL" id="KAE9319300.1"/>
    </source>
</evidence>
<proteinExistence type="predicted"/>
<dbReference type="EMBL" id="QXFW01000215">
    <property type="protein sequence ID" value="KAE9020289.1"/>
    <property type="molecule type" value="Genomic_DNA"/>
</dbReference>
<keyword evidence="5" id="KW-0472">Membrane</keyword>
<evidence type="ECO:0000313" key="8">
    <source>
        <dbReference type="EMBL" id="KAE9020289.1"/>
    </source>
</evidence>
<dbReference type="GO" id="GO:0000062">
    <property type="term" value="F:fatty-acyl-CoA binding"/>
    <property type="evidence" value="ECO:0007669"/>
    <property type="project" value="InterPro"/>
</dbReference>
<dbReference type="InterPro" id="IPR000582">
    <property type="entry name" value="Acyl-CoA-binding_protein"/>
</dbReference>
<evidence type="ECO:0000313" key="7">
    <source>
        <dbReference type="EMBL" id="KAE8943106.1"/>
    </source>
</evidence>
<reference evidence="16 17" key="1">
    <citation type="submission" date="2018-08" db="EMBL/GenBank/DDBJ databases">
        <title>Genomic investigation of the strawberry pathogen Phytophthora fragariae indicates pathogenicity is determined by transcriptional variation in three key races.</title>
        <authorList>
            <person name="Adams T.M."/>
            <person name="Armitage A.D."/>
            <person name="Sobczyk M.K."/>
            <person name="Bates H.J."/>
            <person name="Dunwell J.M."/>
            <person name="Nellist C.F."/>
            <person name="Harrison R.J."/>
        </authorList>
    </citation>
    <scope>NUCLEOTIDE SEQUENCE [LARGE SCALE GENOMIC DNA]</scope>
    <source>
        <strain evidence="15 18">A4</strain>
        <strain evidence="14 19">BC-1</strain>
        <strain evidence="13 23">BC-23</strain>
        <strain evidence="12 17">NOV-27</strain>
        <strain evidence="11 20">NOV-5</strain>
        <strain evidence="10 21">NOV-71</strain>
        <strain evidence="7 16">NOV-9</strain>
        <strain evidence="9 24">ONT-3</strain>
        <strain evidence="8 22">SCRP245</strain>
    </source>
</reference>
<dbReference type="EMBL" id="QXGA01000228">
    <property type="protein sequence ID" value="KAE9149650.1"/>
    <property type="molecule type" value="Genomic_DNA"/>
</dbReference>
<keyword evidence="5" id="KW-1133">Transmembrane helix</keyword>
<dbReference type="Gene3D" id="1.20.80.10">
    <property type="match status" value="1"/>
</dbReference>